<dbReference type="AlphaFoldDB" id="Q1J2C0"/>
<dbReference type="EMBL" id="CP000359">
    <property type="protein sequence ID" value="ABF44364.1"/>
    <property type="molecule type" value="Genomic_DNA"/>
</dbReference>
<sequence length="80" mass="8535">MSVLSRFALLLGVVLLLVAVFLLVKNVIDINQLHAVANANRSKDFPSPTNNVLLMTGFTLAGGFLAGLGLGLPRGRQRPH</sequence>
<keyword evidence="1" id="KW-0472">Membrane</keyword>
<dbReference type="eggNOG" id="ENOG502ZEC6">
    <property type="taxonomic scope" value="Bacteria"/>
</dbReference>
<keyword evidence="1" id="KW-0812">Transmembrane</keyword>
<name>Q1J2C0_DEIGD</name>
<keyword evidence="1" id="KW-1133">Transmembrane helix</keyword>
<proteinExistence type="predicted"/>
<dbReference type="RefSeq" id="WP_011529211.1">
    <property type="nucleotide sequence ID" value="NC_008025.1"/>
</dbReference>
<protein>
    <submittedName>
        <fullName evidence="2">Predicted membrane protein</fullName>
    </submittedName>
</protein>
<accession>Q1J2C0</accession>
<evidence type="ECO:0000313" key="3">
    <source>
        <dbReference type="Proteomes" id="UP000002431"/>
    </source>
</evidence>
<dbReference type="Proteomes" id="UP000002431">
    <property type="component" value="Chromosome"/>
</dbReference>
<gene>
    <name evidence="2" type="ordered locus">Dgeo_0061</name>
</gene>
<evidence type="ECO:0000256" key="1">
    <source>
        <dbReference type="SAM" id="Phobius"/>
    </source>
</evidence>
<dbReference type="KEGG" id="dge:Dgeo_0061"/>
<keyword evidence="3" id="KW-1185">Reference proteome</keyword>
<evidence type="ECO:0000313" key="2">
    <source>
        <dbReference type="EMBL" id="ABF44364.1"/>
    </source>
</evidence>
<organism evidence="2 3">
    <name type="scientific">Deinococcus geothermalis (strain DSM 11300 / CIP 105573 / AG-3a)</name>
    <dbReference type="NCBI Taxonomy" id="319795"/>
    <lineage>
        <taxon>Bacteria</taxon>
        <taxon>Thermotogati</taxon>
        <taxon>Deinococcota</taxon>
        <taxon>Deinococci</taxon>
        <taxon>Deinococcales</taxon>
        <taxon>Deinococcaceae</taxon>
        <taxon>Deinococcus</taxon>
    </lineage>
</organism>
<feature type="transmembrane region" description="Helical" evidence="1">
    <location>
        <begin position="51"/>
        <end position="72"/>
    </location>
</feature>
<reference evidence="2" key="1">
    <citation type="submission" date="2006-04" db="EMBL/GenBank/DDBJ databases">
        <title>Complete sequence of chromosome of Deinococcus geothermalis DSM 11300.</title>
        <authorList>
            <consortium name="US DOE Joint Genome Institute"/>
            <person name="Copeland A."/>
            <person name="Lucas S."/>
            <person name="Lapidus A."/>
            <person name="Barry K."/>
            <person name="Detter J.C."/>
            <person name="Glavina del Rio T."/>
            <person name="Hammon N."/>
            <person name="Israni S."/>
            <person name="Dalin E."/>
            <person name="Tice H."/>
            <person name="Pitluck S."/>
            <person name="Brettin T."/>
            <person name="Bruce D."/>
            <person name="Han C."/>
            <person name="Tapia R."/>
            <person name="Saunders E."/>
            <person name="Gilna P."/>
            <person name="Schmutz J."/>
            <person name="Larimer F."/>
            <person name="Land M."/>
            <person name="Hauser L."/>
            <person name="Kyrpides N."/>
            <person name="Kim E."/>
            <person name="Daly M.J."/>
            <person name="Fredrickson J.K."/>
            <person name="Makarova K.S."/>
            <person name="Gaidamakova E.K."/>
            <person name="Zhai M."/>
            <person name="Richardson P."/>
        </authorList>
    </citation>
    <scope>NUCLEOTIDE SEQUENCE</scope>
    <source>
        <strain evidence="2">DSM 11300</strain>
    </source>
</reference>
<dbReference type="HOGENOM" id="CLU_2600254_0_0_0"/>
<dbReference type="STRING" id="319795.Dgeo_0061"/>